<organism evidence="8 9">
    <name type="scientific">Seinonella peptonophila</name>
    <dbReference type="NCBI Taxonomy" id="112248"/>
    <lineage>
        <taxon>Bacteria</taxon>
        <taxon>Bacillati</taxon>
        <taxon>Bacillota</taxon>
        <taxon>Bacilli</taxon>
        <taxon>Bacillales</taxon>
        <taxon>Thermoactinomycetaceae</taxon>
        <taxon>Seinonella</taxon>
    </lineage>
</organism>
<comment type="similarity">
    <text evidence="1 7">Belongs to the cytochrome P450 family.</text>
</comment>
<dbReference type="STRING" id="112248.SAMN05444392_1237"/>
<dbReference type="PRINTS" id="PR00385">
    <property type="entry name" value="P450"/>
</dbReference>
<dbReference type="EMBL" id="FQVL01000023">
    <property type="protein sequence ID" value="SHF41253.1"/>
    <property type="molecule type" value="Genomic_DNA"/>
</dbReference>
<gene>
    <name evidence="8" type="ORF">SAMN05444392_1237</name>
</gene>
<dbReference type="AlphaFoldDB" id="A0A1M5BFC1"/>
<dbReference type="InterPro" id="IPR017972">
    <property type="entry name" value="Cyt_P450_CS"/>
</dbReference>
<dbReference type="Gene3D" id="1.10.630.10">
    <property type="entry name" value="Cytochrome P450"/>
    <property type="match status" value="1"/>
</dbReference>
<keyword evidence="5 7" id="KW-0408">Iron</keyword>
<dbReference type="SUPFAM" id="SSF48264">
    <property type="entry name" value="Cytochrome P450"/>
    <property type="match status" value="1"/>
</dbReference>
<protein>
    <submittedName>
        <fullName evidence="8">Cytochrome P450</fullName>
    </submittedName>
</protein>
<keyword evidence="4 7" id="KW-0560">Oxidoreductase</keyword>
<evidence type="ECO:0000256" key="3">
    <source>
        <dbReference type="ARBA" id="ARBA00022723"/>
    </source>
</evidence>
<evidence type="ECO:0000256" key="1">
    <source>
        <dbReference type="ARBA" id="ARBA00010617"/>
    </source>
</evidence>
<dbReference type="PANTHER" id="PTHR46696">
    <property type="entry name" value="P450, PUTATIVE (EUROFUNG)-RELATED"/>
    <property type="match status" value="1"/>
</dbReference>
<dbReference type="PRINTS" id="PR00359">
    <property type="entry name" value="BP450"/>
</dbReference>
<evidence type="ECO:0000256" key="5">
    <source>
        <dbReference type="ARBA" id="ARBA00023004"/>
    </source>
</evidence>
<keyword evidence="6 7" id="KW-0503">Monooxygenase</keyword>
<sequence length="389" mass="44780">MKASVSLTPFHWYQKMQRENPIFFDPNFTLNWGQQGAWQIFRHQDVQKILGNYEVFSSESMPKIEQSPISNGIVNTDPPRHKLLRKIISKAFIPSVVSKLEPWIREQCQERLSVVLEKGEMEFIQDFAIPIPVSVITKLLGVPVKDFNQVHRWANELIFDPDEMETGAESFFRTQQEQSMYFEALIKEKEQHLQDDLLSHLIQAEVDGERLSLADLISFCIVLLAAGNETTTNLLGNMVLTFTEQPELQTHLLEHPQDIPLAIDETLRYRSPVQSLFRLATKDFELDGHQIKKGDYVIAWLGAANHDPQVFPNPEVFDIHRNNRSQVSFGHGIHYCIGEPLAKLEAKIALEVLFQKVKQIQVKPDVEIERHPSAIMFGLKSLPIIFQRH</sequence>
<dbReference type="RefSeq" id="WP_073158503.1">
    <property type="nucleotide sequence ID" value="NZ_FQVL01000023.1"/>
</dbReference>
<proteinExistence type="inferred from homology"/>
<evidence type="ECO:0000313" key="9">
    <source>
        <dbReference type="Proteomes" id="UP000184476"/>
    </source>
</evidence>
<dbReference type="CDD" id="cd11032">
    <property type="entry name" value="P450_EryK-like"/>
    <property type="match status" value="1"/>
</dbReference>
<reference evidence="8 9" key="1">
    <citation type="submission" date="2016-11" db="EMBL/GenBank/DDBJ databases">
        <authorList>
            <person name="Jaros S."/>
            <person name="Januszkiewicz K."/>
            <person name="Wedrychowicz H."/>
        </authorList>
    </citation>
    <scope>NUCLEOTIDE SEQUENCE [LARGE SCALE GENOMIC DNA]</scope>
    <source>
        <strain evidence="8 9">DSM 44666</strain>
    </source>
</reference>
<dbReference type="GO" id="GO:0004497">
    <property type="term" value="F:monooxygenase activity"/>
    <property type="evidence" value="ECO:0007669"/>
    <property type="project" value="UniProtKB-KW"/>
</dbReference>
<dbReference type="PANTHER" id="PTHR46696:SF1">
    <property type="entry name" value="CYTOCHROME P450 YJIB-RELATED"/>
    <property type="match status" value="1"/>
</dbReference>
<name>A0A1M5BFC1_9BACL</name>
<keyword evidence="2 7" id="KW-0349">Heme</keyword>
<dbReference type="GO" id="GO:0016705">
    <property type="term" value="F:oxidoreductase activity, acting on paired donors, with incorporation or reduction of molecular oxygen"/>
    <property type="evidence" value="ECO:0007669"/>
    <property type="project" value="InterPro"/>
</dbReference>
<dbReference type="Proteomes" id="UP000184476">
    <property type="component" value="Unassembled WGS sequence"/>
</dbReference>
<accession>A0A1M5BFC1</accession>
<dbReference type="InterPro" id="IPR001128">
    <property type="entry name" value="Cyt_P450"/>
</dbReference>
<dbReference type="PROSITE" id="PS00086">
    <property type="entry name" value="CYTOCHROME_P450"/>
    <property type="match status" value="1"/>
</dbReference>
<evidence type="ECO:0000256" key="7">
    <source>
        <dbReference type="RuleBase" id="RU000461"/>
    </source>
</evidence>
<evidence type="ECO:0000256" key="4">
    <source>
        <dbReference type="ARBA" id="ARBA00023002"/>
    </source>
</evidence>
<evidence type="ECO:0000313" key="8">
    <source>
        <dbReference type="EMBL" id="SHF41253.1"/>
    </source>
</evidence>
<dbReference type="InterPro" id="IPR036396">
    <property type="entry name" value="Cyt_P450_sf"/>
</dbReference>
<dbReference type="OrthoDB" id="9801155at2"/>
<dbReference type="InterPro" id="IPR002397">
    <property type="entry name" value="Cyt_P450_B"/>
</dbReference>
<keyword evidence="9" id="KW-1185">Reference proteome</keyword>
<keyword evidence="3 7" id="KW-0479">Metal-binding</keyword>
<dbReference type="Pfam" id="PF00067">
    <property type="entry name" value="p450"/>
    <property type="match status" value="1"/>
</dbReference>
<evidence type="ECO:0000256" key="2">
    <source>
        <dbReference type="ARBA" id="ARBA00022617"/>
    </source>
</evidence>
<evidence type="ECO:0000256" key="6">
    <source>
        <dbReference type="ARBA" id="ARBA00023033"/>
    </source>
</evidence>
<dbReference type="GO" id="GO:0005506">
    <property type="term" value="F:iron ion binding"/>
    <property type="evidence" value="ECO:0007669"/>
    <property type="project" value="InterPro"/>
</dbReference>
<dbReference type="GO" id="GO:0020037">
    <property type="term" value="F:heme binding"/>
    <property type="evidence" value="ECO:0007669"/>
    <property type="project" value="InterPro"/>
</dbReference>
<dbReference type="FunFam" id="1.10.630.10:FF:000018">
    <property type="entry name" value="Cytochrome P450 monooxygenase"/>
    <property type="match status" value="1"/>
</dbReference>